<dbReference type="Pfam" id="PF01795">
    <property type="entry name" value="Methyltransf_5"/>
    <property type="match status" value="1"/>
</dbReference>
<reference evidence="8 9" key="1">
    <citation type="submission" date="2020-08" db="EMBL/GenBank/DDBJ databases">
        <title>Genomic Encyclopedia of Type Strains, Phase IV (KMG-IV): sequencing the most valuable type-strain genomes for metagenomic binning, comparative biology and taxonomic classification.</title>
        <authorList>
            <person name="Goeker M."/>
        </authorList>
    </citation>
    <scope>NUCLEOTIDE SEQUENCE [LARGE SCALE GENOMIC DNA]</scope>
    <source>
        <strain evidence="8 9">YC6886</strain>
    </source>
</reference>
<dbReference type="Gene3D" id="3.40.50.150">
    <property type="entry name" value="Vaccinia Virus protein VP39"/>
    <property type="match status" value="1"/>
</dbReference>
<evidence type="ECO:0000256" key="2">
    <source>
        <dbReference type="ARBA" id="ARBA00022552"/>
    </source>
</evidence>
<dbReference type="PANTHER" id="PTHR11265:SF0">
    <property type="entry name" value="12S RRNA N4-METHYLCYTIDINE METHYLTRANSFERASE"/>
    <property type="match status" value="1"/>
</dbReference>
<dbReference type="Gene3D" id="1.10.150.170">
    <property type="entry name" value="Putative methyltransferase TM0872, insert domain"/>
    <property type="match status" value="1"/>
</dbReference>
<comment type="catalytic activity">
    <reaction evidence="6">
        <text>cytidine(1402) in 16S rRNA + S-adenosyl-L-methionine = N(4)-methylcytidine(1402) in 16S rRNA + S-adenosyl-L-homocysteine + H(+)</text>
        <dbReference type="Rhea" id="RHEA:42928"/>
        <dbReference type="Rhea" id="RHEA-COMP:10286"/>
        <dbReference type="Rhea" id="RHEA-COMP:10287"/>
        <dbReference type="ChEBI" id="CHEBI:15378"/>
        <dbReference type="ChEBI" id="CHEBI:57856"/>
        <dbReference type="ChEBI" id="CHEBI:59789"/>
        <dbReference type="ChEBI" id="CHEBI:74506"/>
        <dbReference type="ChEBI" id="CHEBI:82748"/>
        <dbReference type="EC" id="2.1.1.199"/>
    </reaction>
</comment>
<keyword evidence="2 6" id="KW-0698">rRNA processing</keyword>
<accession>A0A840V484</accession>
<proteinExistence type="inferred from homology"/>
<feature type="region of interest" description="Disordered" evidence="7">
    <location>
        <begin position="322"/>
        <end position="343"/>
    </location>
</feature>
<feature type="binding site" evidence="6">
    <location>
        <position position="129"/>
    </location>
    <ligand>
        <name>S-adenosyl-L-methionine</name>
        <dbReference type="ChEBI" id="CHEBI:59789"/>
    </ligand>
</feature>
<dbReference type="InterPro" id="IPR029063">
    <property type="entry name" value="SAM-dependent_MTases_sf"/>
</dbReference>
<dbReference type="RefSeq" id="WP_184018417.1">
    <property type="nucleotide sequence ID" value="NZ_JACHFD010000009.1"/>
</dbReference>
<feature type="binding site" evidence="6">
    <location>
        <begin position="79"/>
        <end position="81"/>
    </location>
    <ligand>
        <name>S-adenosyl-L-methionine</name>
        <dbReference type="ChEBI" id="CHEBI:59789"/>
    </ligand>
</feature>
<evidence type="ECO:0000256" key="7">
    <source>
        <dbReference type="SAM" id="MobiDB-lite"/>
    </source>
</evidence>
<evidence type="ECO:0000256" key="5">
    <source>
        <dbReference type="ARBA" id="ARBA00022691"/>
    </source>
</evidence>
<comment type="subcellular location">
    <subcellularLocation>
        <location evidence="6">Cytoplasm</location>
    </subcellularLocation>
</comment>
<comment type="similarity">
    <text evidence="1 6">Belongs to the methyltransferase superfamily. RsmH family.</text>
</comment>
<dbReference type="PANTHER" id="PTHR11265">
    <property type="entry name" value="S-ADENOSYL-METHYLTRANSFERASE MRAW"/>
    <property type="match status" value="1"/>
</dbReference>
<keyword evidence="5 6" id="KW-0949">S-adenosyl-L-methionine</keyword>
<keyword evidence="4 6" id="KW-0808">Transferase</keyword>
<evidence type="ECO:0000256" key="4">
    <source>
        <dbReference type="ARBA" id="ARBA00022679"/>
    </source>
</evidence>
<feature type="binding site" evidence="6">
    <location>
        <position position="157"/>
    </location>
    <ligand>
        <name>S-adenosyl-L-methionine</name>
        <dbReference type="ChEBI" id="CHEBI:59789"/>
    </ligand>
</feature>
<dbReference type="InterPro" id="IPR002903">
    <property type="entry name" value="RsmH"/>
</dbReference>
<evidence type="ECO:0000256" key="1">
    <source>
        <dbReference type="ARBA" id="ARBA00010396"/>
    </source>
</evidence>
<dbReference type="AlphaFoldDB" id="A0A840V484"/>
<keyword evidence="3 6" id="KW-0489">Methyltransferase</keyword>
<dbReference type="EMBL" id="JACHFD010000009">
    <property type="protein sequence ID" value="MBB5351866.1"/>
    <property type="molecule type" value="Genomic_DNA"/>
</dbReference>
<dbReference type="NCBIfam" id="TIGR00006">
    <property type="entry name" value="16S rRNA (cytosine(1402)-N(4))-methyltransferase RsmH"/>
    <property type="match status" value="1"/>
</dbReference>
<comment type="caution">
    <text evidence="8">The sequence shown here is derived from an EMBL/GenBank/DDBJ whole genome shotgun (WGS) entry which is preliminary data.</text>
</comment>
<evidence type="ECO:0000313" key="9">
    <source>
        <dbReference type="Proteomes" id="UP000557717"/>
    </source>
</evidence>
<evidence type="ECO:0000256" key="6">
    <source>
        <dbReference type="HAMAP-Rule" id="MF_01007"/>
    </source>
</evidence>
<evidence type="ECO:0000256" key="3">
    <source>
        <dbReference type="ARBA" id="ARBA00022603"/>
    </source>
</evidence>
<keyword evidence="9" id="KW-1185">Reference proteome</keyword>
<gene>
    <name evidence="6" type="primary">rsmH</name>
    <name evidence="8" type="ORF">HNR46_002105</name>
</gene>
<feature type="binding site" evidence="6">
    <location>
        <position position="150"/>
    </location>
    <ligand>
        <name>S-adenosyl-L-methionine</name>
        <dbReference type="ChEBI" id="CHEBI:59789"/>
    </ligand>
</feature>
<evidence type="ECO:0000313" key="8">
    <source>
        <dbReference type="EMBL" id="MBB5351866.1"/>
    </source>
</evidence>
<dbReference type="SUPFAM" id="SSF81799">
    <property type="entry name" value="Putative methyltransferase TM0872, insert domain"/>
    <property type="match status" value="1"/>
</dbReference>
<dbReference type="GO" id="GO:0070475">
    <property type="term" value="P:rRNA base methylation"/>
    <property type="evidence" value="ECO:0007669"/>
    <property type="project" value="UniProtKB-UniRule"/>
</dbReference>
<feature type="binding site" evidence="6">
    <location>
        <position position="99"/>
    </location>
    <ligand>
        <name>S-adenosyl-L-methionine</name>
        <dbReference type="ChEBI" id="CHEBI:59789"/>
    </ligand>
</feature>
<dbReference type="EC" id="2.1.1.199" evidence="6"/>
<comment type="function">
    <text evidence="6">Specifically methylates the N4 position of cytidine in position 1402 (C1402) of 16S rRNA.</text>
</comment>
<feature type="compositionally biased region" description="Basic residues" evidence="7">
    <location>
        <begin position="7"/>
        <end position="19"/>
    </location>
</feature>
<dbReference type="GO" id="GO:0071424">
    <property type="term" value="F:rRNA (cytosine-N4-)-methyltransferase activity"/>
    <property type="evidence" value="ECO:0007669"/>
    <property type="project" value="UniProtKB-UniRule"/>
</dbReference>
<name>A0A840V484_9BACT</name>
<protein>
    <recommendedName>
        <fullName evidence="6">Ribosomal RNA small subunit methyltransferase H</fullName>
        <ecNumber evidence="6">2.1.1.199</ecNumber>
    </recommendedName>
    <alternativeName>
        <fullName evidence="6">16S rRNA m(4)C1402 methyltransferase</fullName>
    </alternativeName>
    <alternativeName>
        <fullName evidence="6">rRNA (cytosine-N(4)-)-methyltransferase RsmH</fullName>
    </alternativeName>
</protein>
<dbReference type="InterPro" id="IPR023397">
    <property type="entry name" value="SAM-dep_MeTrfase_MraW_recog"/>
</dbReference>
<sequence length="343" mass="38059">MDETPRPPRRKRYAGKHPRRFEEKYKEHQPERFAETLSKVLQSGKTPAGMHVPILVEESLAALCLQPGMHGIDATLGYGGHSREILSRIAPHGRLLGLDVDPIEQPKTEARLRDLGYGPDVFTAVRSNYAGILKVIAQQDWEAVDFVYADLGCSSMQFDNPARGFTFKCDGPLDMRMNPSRGVSAAEWLAKVKPAKLAEVLHENADEPQAEDISEALAGGDFSTTQALVEKLRGVPCVTRLEPERMDLTVRRVFQAIRIAVNEEFTALDTFLRNLPACLKPGGRVAILTFHSGEDRRVKKAFQAGHRDGNYAAISDGVTLASPEERRANPRSVPAKLRWAERA</sequence>
<organism evidence="8 9">
    <name type="scientific">Haloferula luteola</name>
    <dbReference type="NCBI Taxonomy" id="595692"/>
    <lineage>
        <taxon>Bacteria</taxon>
        <taxon>Pseudomonadati</taxon>
        <taxon>Verrucomicrobiota</taxon>
        <taxon>Verrucomicrobiia</taxon>
        <taxon>Verrucomicrobiales</taxon>
        <taxon>Verrucomicrobiaceae</taxon>
        <taxon>Haloferula</taxon>
    </lineage>
</organism>
<dbReference type="PIRSF" id="PIRSF004486">
    <property type="entry name" value="MraW"/>
    <property type="match status" value="1"/>
</dbReference>
<dbReference type="SUPFAM" id="SSF53335">
    <property type="entry name" value="S-adenosyl-L-methionine-dependent methyltransferases"/>
    <property type="match status" value="1"/>
</dbReference>
<keyword evidence="6" id="KW-0963">Cytoplasm</keyword>
<dbReference type="Proteomes" id="UP000557717">
    <property type="component" value="Unassembled WGS sequence"/>
</dbReference>
<dbReference type="GO" id="GO:0005737">
    <property type="term" value="C:cytoplasm"/>
    <property type="evidence" value="ECO:0007669"/>
    <property type="project" value="UniProtKB-SubCell"/>
</dbReference>
<dbReference type="HAMAP" id="MF_01007">
    <property type="entry name" value="16SrRNA_methyltr_H"/>
    <property type="match status" value="1"/>
</dbReference>
<feature type="region of interest" description="Disordered" evidence="7">
    <location>
        <begin position="1"/>
        <end position="28"/>
    </location>
</feature>